<feature type="compositionally biased region" description="Polar residues" evidence="1">
    <location>
        <begin position="451"/>
        <end position="472"/>
    </location>
</feature>
<feature type="transmembrane region" description="Helical" evidence="2">
    <location>
        <begin position="163"/>
        <end position="184"/>
    </location>
</feature>
<dbReference type="AlphaFoldDB" id="A0A4S2MX48"/>
<name>A0A4S2MX48_9PEZI</name>
<keyword evidence="2" id="KW-1133">Transmembrane helix</keyword>
<sequence>MSVSTIQPTPANTVSPNTEDPAPTATTEQISYVFHNADRTFTDEEIKARTHDIECPANFFRCDNVNTFNKGDVCKLWSMKIGYINEQQKGLGRKCCPSGYECGSTFESFCIPIGQSYNGVSGETSRLFVEPQYITVSKSSTTDSERNLKSTCTDSGLDTETTALIIIASFIGGALLVGLALWVMKRYIGFPCITSSRRSRSSGTTSRRSYRTGSGDVDLEKSLLARMDCKKGQSRPAPYPRGISGMLGEYYWNHGNEFRNDSNTRGITLSPPPLPPVRLKVPWMTNPVGGDYGEDGRHKDRRDSQAGKSVKRGKMRASLPRLKLWLGDSVSVTVPAAGSEPILDDSRLYPTSPKSMGKRILRISQLPETKYDRRQPDTSARFEFSQFIRPRSDFVVYKDLPACPAPSVTGSTAFNTTSSINTHALMPMQDPPPTPYRYTVGMIPVDMVPPSASSNSFNTGSTSPPQTASSALFPSPSPKTILSVRPGQFPMPPGMTCPFALETSEAHESTRSPILSPTIISLIVGHDSPIQRELNVILHQPLHKHKRSLSTTASFRTDPNFSPITDNVSHSSLLSFPFGHGRRPSSGVLPKDILRHKRSETQNSLLHLELTISGLSPSLLSPHSNVSSPLSALPPPISKTRNATPRKPIPRISSPAGDRTRSWWLTLPDLLAPSLSWSTLRSGSREVSTPSSSDSRSGDSSDGDAVTSLSVPLPLHTNTPWRHSVGSVQSAVSFSENLNTSNERKGKHRRVLTLESAGSWAVKTRNRLHATIRDHRYDGRMSGYGMPLEERVEDGEGAWWGSLAAVVEGRGWDIEEGVKPDWRSSWSAEVGNVGEGEMRLSIGDVFGAHII</sequence>
<dbReference type="Proteomes" id="UP000298138">
    <property type="component" value="Unassembled WGS sequence"/>
</dbReference>
<feature type="compositionally biased region" description="Basic and acidic residues" evidence="1">
    <location>
        <begin position="294"/>
        <end position="305"/>
    </location>
</feature>
<feature type="region of interest" description="Disordered" evidence="1">
    <location>
        <begin position="1"/>
        <end position="25"/>
    </location>
</feature>
<dbReference type="InParanoid" id="A0A4S2MX48"/>
<feature type="compositionally biased region" description="Polar residues" evidence="1">
    <location>
        <begin position="681"/>
        <end position="690"/>
    </location>
</feature>
<reference evidence="3 4" key="1">
    <citation type="submission" date="2019-04" db="EMBL/GenBank/DDBJ databases">
        <title>Comparative genomics and transcriptomics to analyze fruiting body development in filamentous ascomycetes.</title>
        <authorList>
            <consortium name="DOE Joint Genome Institute"/>
            <person name="Lutkenhaus R."/>
            <person name="Traeger S."/>
            <person name="Breuer J."/>
            <person name="Kuo A."/>
            <person name="Lipzen A."/>
            <person name="Pangilinan J."/>
            <person name="Dilworth D."/>
            <person name="Sandor L."/>
            <person name="Poggeler S."/>
            <person name="Barry K."/>
            <person name="Grigoriev I.V."/>
            <person name="Nowrousian M."/>
        </authorList>
    </citation>
    <scope>NUCLEOTIDE SEQUENCE [LARGE SCALE GENOMIC DNA]</scope>
    <source>
        <strain evidence="3 4">CBS 389.68</strain>
    </source>
</reference>
<evidence type="ECO:0000256" key="1">
    <source>
        <dbReference type="SAM" id="MobiDB-lite"/>
    </source>
</evidence>
<feature type="region of interest" description="Disordered" evidence="1">
    <location>
        <begin position="451"/>
        <end position="477"/>
    </location>
</feature>
<keyword evidence="4" id="KW-1185">Reference proteome</keyword>
<organism evidence="3 4">
    <name type="scientific">Ascodesmis nigricans</name>
    <dbReference type="NCBI Taxonomy" id="341454"/>
    <lineage>
        <taxon>Eukaryota</taxon>
        <taxon>Fungi</taxon>
        <taxon>Dikarya</taxon>
        <taxon>Ascomycota</taxon>
        <taxon>Pezizomycotina</taxon>
        <taxon>Pezizomycetes</taxon>
        <taxon>Pezizales</taxon>
        <taxon>Ascodesmidaceae</taxon>
        <taxon>Ascodesmis</taxon>
    </lineage>
</organism>
<feature type="region of interest" description="Disordered" evidence="1">
    <location>
        <begin position="681"/>
        <end position="711"/>
    </location>
</feature>
<evidence type="ECO:0000313" key="4">
    <source>
        <dbReference type="Proteomes" id="UP000298138"/>
    </source>
</evidence>
<keyword evidence="2" id="KW-0812">Transmembrane</keyword>
<keyword evidence="2" id="KW-0472">Membrane</keyword>
<evidence type="ECO:0000256" key="2">
    <source>
        <dbReference type="SAM" id="Phobius"/>
    </source>
</evidence>
<proteinExistence type="predicted"/>
<protein>
    <submittedName>
        <fullName evidence="3">Uncharacterized protein</fullName>
    </submittedName>
</protein>
<feature type="compositionally biased region" description="Low complexity" evidence="1">
    <location>
        <begin position="691"/>
        <end position="704"/>
    </location>
</feature>
<feature type="region of interest" description="Disordered" evidence="1">
    <location>
        <begin position="623"/>
        <end position="657"/>
    </location>
</feature>
<dbReference type="EMBL" id="ML220120">
    <property type="protein sequence ID" value="TGZ81259.1"/>
    <property type="molecule type" value="Genomic_DNA"/>
</dbReference>
<evidence type="ECO:0000313" key="3">
    <source>
        <dbReference type="EMBL" id="TGZ81259.1"/>
    </source>
</evidence>
<feature type="region of interest" description="Disordered" evidence="1">
    <location>
        <begin position="286"/>
        <end position="313"/>
    </location>
</feature>
<accession>A0A4S2MX48</accession>
<gene>
    <name evidence="3" type="ORF">EX30DRAFT_395754</name>
</gene>